<evidence type="ECO:0000259" key="5">
    <source>
        <dbReference type="Pfam" id="PF00288"/>
    </source>
</evidence>
<evidence type="ECO:0000256" key="3">
    <source>
        <dbReference type="ARBA" id="ARBA00022777"/>
    </source>
</evidence>
<accession>A0ABZ2YAG8</accession>
<keyword evidence="4" id="KW-0067">ATP-binding</keyword>
<evidence type="ECO:0000256" key="4">
    <source>
        <dbReference type="ARBA" id="ARBA00022840"/>
    </source>
</evidence>
<dbReference type="EMBL" id="CP121689">
    <property type="protein sequence ID" value="WZL76006.1"/>
    <property type="molecule type" value="Genomic_DNA"/>
</dbReference>
<evidence type="ECO:0000256" key="1">
    <source>
        <dbReference type="ARBA" id="ARBA00022679"/>
    </source>
</evidence>
<dbReference type="PANTHER" id="PTHR43527">
    <property type="entry name" value="4-DIPHOSPHOCYTIDYL-2-C-METHYL-D-ERYTHRITOL KINASE, CHLOROPLASTIC"/>
    <property type="match status" value="1"/>
</dbReference>
<dbReference type="Proteomes" id="UP001461341">
    <property type="component" value="Chromosome"/>
</dbReference>
<dbReference type="SUPFAM" id="SSF54211">
    <property type="entry name" value="Ribosomal protein S5 domain 2-like"/>
    <property type="match status" value="1"/>
</dbReference>
<gene>
    <name evidence="6" type="ORF">QBE54_10540</name>
</gene>
<sequence length="300" mass="33908">MVRALSPGSMGELFQGYLEDTEILVSLTIARYSEMEVFLQEKPFGPWQEEENKEYTQRLWKSARALEIALSEWGFKELRGKVSFKRRKALPEGKGFASSTADIAALLGALSALLKRKTSEEEIARIALRVEPTDSTLFSDFCVFDHISGKVVIRFPVPVYLGVVVCELPGKVETVEVDRTKLRKNWLYFAKEVRRALDMIQRGLEEGDLSLIGRAATLSGSILQEVNRERLFDLLREEMKYTGALGVNRAHTGKAVGVLFDRRVYSDTEMLRRVKECLQKEAVSCWVTGAVRGGVRIIRP</sequence>
<dbReference type="Gene3D" id="3.30.230.10">
    <property type="match status" value="1"/>
</dbReference>
<feature type="domain" description="GHMP kinase N-terminal" evidence="5">
    <location>
        <begin position="65"/>
        <end position="132"/>
    </location>
</feature>
<name>A0ABZ2YAG8_9BACT</name>
<keyword evidence="7" id="KW-1185">Reference proteome</keyword>
<dbReference type="InterPro" id="IPR020568">
    <property type="entry name" value="Ribosomal_Su5_D2-typ_SF"/>
</dbReference>
<dbReference type="RefSeq" id="WP_369018160.1">
    <property type="nucleotide sequence ID" value="NZ_CP121689.1"/>
</dbReference>
<keyword evidence="3" id="KW-0418">Kinase</keyword>
<dbReference type="InterPro" id="IPR014721">
    <property type="entry name" value="Ribsml_uS5_D2-typ_fold_subgr"/>
</dbReference>
<proteinExistence type="predicted"/>
<dbReference type="Pfam" id="PF00288">
    <property type="entry name" value="GHMP_kinases_N"/>
    <property type="match status" value="1"/>
</dbReference>
<organism evidence="6 7">
    <name type="scientific">Thermatribacter velox</name>
    <dbReference type="NCBI Taxonomy" id="3039681"/>
    <lineage>
        <taxon>Bacteria</taxon>
        <taxon>Pseudomonadati</taxon>
        <taxon>Atribacterota</taxon>
        <taxon>Atribacteria</taxon>
        <taxon>Atribacterales</taxon>
        <taxon>Thermatribacteraceae</taxon>
        <taxon>Thermatribacter</taxon>
    </lineage>
</organism>
<keyword evidence="2" id="KW-0547">Nucleotide-binding</keyword>
<reference evidence="6 7" key="1">
    <citation type="submission" date="2023-03" db="EMBL/GenBank/DDBJ databases">
        <title>Novel Species.</title>
        <authorList>
            <person name="Ma S."/>
        </authorList>
    </citation>
    <scope>NUCLEOTIDE SEQUENCE [LARGE SCALE GENOMIC DNA]</scope>
    <source>
        <strain evidence="6 7">B11</strain>
    </source>
</reference>
<protein>
    <recommendedName>
        <fullName evidence="5">GHMP kinase N-terminal domain-containing protein</fullName>
    </recommendedName>
</protein>
<evidence type="ECO:0000256" key="2">
    <source>
        <dbReference type="ARBA" id="ARBA00022741"/>
    </source>
</evidence>
<keyword evidence="1" id="KW-0808">Transferase</keyword>
<dbReference type="InterPro" id="IPR006204">
    <property type="entry name" value="GHMP_kinase_N_dom"/>
</dbReference>
<evidence type="ECO:0000313" key="7">
    <source>
        <dbReference type="Proteomes" id="UP001461341"/>
    </source>
</evidence>
<dbReference type="PANTHER" id="PTHR43527:SF1">
    <property type="entry name" value="L-THREONINE KINASE"/>
    <property type="match status" value="1"/>
</dbReference>
<evidence type="ECO:0000313" key="6">
    <source>
        <dbReference type="EMBL" id="WZL76006.1"/>
    </source>
</evidence>